<dbReference type="UniPathway" id="UPA01068">
    <property type="reaction ID" value="UER00298"/>
</dbReference>
<keyword evidence="5 6" id="KW-0460">Magnesium</keyword>
<dbReference type="GO" id="GO:0008478">
    <property type="term" value="F:pyridoxal kinase activity"/>
    <property type="evidence" value="ECO:0007669"/>
    <property type="project" value="UniProtKB-UniRule"/>
</dbReference>
<evidence type="ECO:0000256" key="3">
    <source>
        <dbReference type="ARBA" id="ARBA00022777"/>
    </source>
</evidence>
<dbReference type="Gene3D" id="3.40.1190.20">
    <property type="match status" value="1"/>
</dbReference>
<dbReference type="CDD" id="cd01173">
    <property type="entry name" value="pyridoxal_pyridoxamine_kinase"/>
    <property type="match status" value="1"/>
</dbReference>
<dbReference type="GO" id="GO:0000287">
    <property type="term" value="F:magnesium ion binding"/>
    <property type="evidence" value="ECO:0007669"/>
    <property type="project" value="UniProtKB-UniRule"/>
</dbReference>
<dbReference type="InterPro" id="IPR023685">
    <property type="entry name" value="Pyridoxal_kinase_PdxY"/>
</dbReference>
<reference evidence="9" key="1">
    <citation type="submission" date="2018-05" db="EMBL/GenBank/DDBJ databases">
        <authorList>
            <person name="Du Z."/>
            <person name="Wang X."/>
        </authorList>
    </citation>
    <scope>NUCLEOTIDE SEQUENCE [LARGE SCALE GENOMIC DNA]</scope>
    <source>
        <strain evidence="9">CQN31</strain>
    </source>
</reference>
<evidence type="ECO:0000256" key="4">
    <source>
        <dbReference type="ARBA" id="ARBA00022840"/>
    </source>
</evidence>
<dbReference type="EC" id="2.7.1.35" evidence="6"/>
<evidence type="ECO:0000313" key="8">
    <source>
        <dbReference type="EMBL" id="PWS36797.1"/>
    </source>
</evidence>
<dbReference type="NCBIfam" id="NF004398">
    <property type="entry name" value="PRK05756.1"/>
    <property type="match status" value="1"/>
</dbReference>
<comment type="pathway">
    <text evidence="6">Cofactor metabolism; pyridoxal 5'-phosphate salvage; pyridoxal 5'-phosphate from pyridoxal: step 1/1.</text>
</comment>
<protein>
    <recommendedName>
        <fullName evidence="6">Pyridoxal kinase PdxY</fullName>
        <shortName evidence="6">PL kinase</shortName>
        <ecNumber evidence="6">2.7.1.35</ecNumber>
    </recommendedName>
</protein>
<dbReference type="InterPro" id="IPR013749">
    <property type="entry name" value="PM/HMP-P_kinase-1"/>
</dbReference>
<accession>A0A317FFH7</accession>
<evidence type="ECO:0000256" key="2">
    <source>
        <dbReference type="ARBA" id="ARBA00022741"/>
    </source>
</evidence>
<evidence type="ECO:0000256" key="5">
    <source>
        <dbReference type="ARBA" id="ARBA00022842"/>
    </source>
</evidence>
<dbReference type="AlphaFoldDB" id="A0A317FFH7"/>
<dbReference type="GO" id="GO:0005829">
    <property type="term" value="C:cytosol"/>
    <property type="evidence" value="ECO:0007669"/>
    <property type="project" value="TreeGrafter"/>
</dbReference>
<dbReference type="RefSeq" id="WP_109871588.1">
    <property type="nucleotide sequence ID" value="NZ_QGNA01000003.1"/>
</dbReference>
<dbReference type="InterPro" id="IPR004625">
    <property type="entry name" value="PyrdxlKinase"/>
</dbReference>
<gene>
    <name evidence="6" type="primary">pdxY</name>
    <name evidence="8" type="ORF">DFH01_16850</name>
</gene>
<dbReference type="GO" id="GO:0005524">
    <property type="term" value="F:ATP binding"/>
    <property type="evidence" value="ECO:0007669"/>
    <property type="project" value="UniProtKB-UniRule"/>
</dbReference>
<name>A0A317FFH7_9PROT</name>
<keyword evidence="2 6" id="KW-0547">Nucleotide-binding</keyword>
<dbReference type="InterPro" id="IPR029056">
    <property type="entry name" value="Ribokinase-like"/>
</dbReference>
<feature type="binding site" evidence="6">
    <location>
        <position position="21"/>
    </location>
    <ligand>
        <name>substrate</name>
    </ligand>
</feature>
<dbReference type="GO" id="GO:0009443">
    <property type="term" value="P:pyridoxal 5'-phosphate salvage"/>
    <property type="evidence" value="ECO:0007669"/>
    <property type="project" value="UniProtKB-UniRule"/>
</dbReference>
<feature type="binding site" evidence="6">
    <location>
        <position position="160"/>
    </location>
    <ligand>
        <name>ATP</name>
        <dbReference type="ChEBI" id="CHEBI:30616"/>
    </ligand>
</feature>
<evidence type="ECO:0000256" key="6">
    <source>
        <dbReference type="HAMAP-Rule" id="MF_01639"/>
    </source>
</evidence>
<organism evidence="8 9">
    <name type="scientific">Falsiroseomonas bella</name>
    <dbReference type="NCBI Taxonomy" id="2184016"/>
    <lineage>
        <taxon>Bacteria</taxon>
        <taxon>Pseudomonadati</taxon>
        <taxon>Pseudomonadota</taxon>
        <taxon>Alphaproteobacteria</taxon>
        <taxon>Acetobacterales</taxon>
        <taxon>Roseomonadaceae</taxon>
        <taxon>Falsiroseomonas</taxon>
    </lineage>
</organism>
<comment type="caution">
    <text evidence="8">The sequence shown here is derived from an EMBL/GenBank/DDBJ whole genome shotgun (WGS) entry which is preliminary data.</text>
</comment>
<comment type="catalytic activity">
    <reaction evidence="6">
        <text>pyridoxal + ATP = pyridoxal 5'-phosphate + ADP + H(+)</text>
        <dbReference type="Rhea" id="RHEA:10224"/>
        <dbReference type="ChEBI" id="CHEBI:15378"/>
        <dbReference type="ChEBI" id="CHEBI:17310"/>
        <dbReference type="ChEBI" id="CHEBI:30616"/>
        <dbReference type="ChEBI" id="CHEBI:456216"/>
        <dbReference type="ChEBI" id="CHEBI:597326"/>
        <dbReference type="EC" id="2.7.1.35"/>
    </reaction>
</comment>
<feature type="binding site" evidence="6">
    <location>
        <position position="123"/>
    </location>
    <ligand>
        <name>ATP</name>
        <dbReference type="ChEBI" id="CHEBI:30616"/>
    </ligand>
</feature>
<keyword evidence="4 6" id="KW-0067">ATP-binding</keyword>
<keyword evidence="1 6" id="KW-0808">Transferase</keyword>
<comment type="function">
    <text evidence="6">Pyridoxal kinase involved in the salvage pathway of pyridoxal 5'-phosphate (PLP). Catalyzes the phosphorylation of pyridoxal to PLP.</text>
</comment>
<dbReference type="NCBIfam" id="TIGR00687">
    <property type="entry name" value="pyridox_kin"/>
    <property type="match status" value="1"/>
</dbReference>
<sequence>MNQATSPSDAGRPLNILSIQSWVSYGHVGNASAVFPLQRLGAEVWAVNTVQFSNHTGYGAWRGSVFGAELIHELVEGIAERGALPRCDAVLSGYMGAAEIGEAILAAAARVKAANPAAMYCCDPVIGDVGRGVFVRPGIPEFMRDRAVPAADIITPNQFELEWLTGREVRDLAGAKAAIAALQATGPRCVLVTSLRTAETPEGSIELLAGEGGEFWRLRTPMLPLSVNGAGDAIAALFLFHRLRWGEARVALSAAASSIYGLLRRTSEAGSREILTVAAQEEFVTPSRVFRAEPC</sequence>
<feature type="binding site" evidence="6">
    <location>
        <position position="232"/>
    </location>
    <ligand>
        <name>substrate</name>
    </ligand>
</feature>
<proteinExistence type="inferred from homology"/>
<keyword evidence="9" id="KW-1185">Reference proteome</keyword>
<dbReference type="PANTHER" id="PTHR10534">
    <property type="entry name" value="PYRIDOXAL KINASE"/>
    <property type="match status" value="1"/>
</dbReference>
<comment type="caution">
    <text evidence="6">Lacks conserved residue(s) required for the propagation of feature annotation.</text>
</comment>
<evidence type="ECO:0000259" key="7">
    <source>
        <dbReference type="Pfam" id="PF08543"/>
    </source>
</evidence>
<evidence type="ECO:0000256" key="1">
    <source>
        <dbReference type="ARBA" id="ARBA00022679"/>
    </source>
</evidence>
<dbReference type="Pfam" id="PF08543">
    <property type="entry name" value="Phos_pyr_kin"/>
    <property type="match status" value="1"/>
</dbReference>
<dbReference type="Proteomes" id="UP000245765">
    <property type="component" value="Unassembled WGS sequence"/>
</dbReference>
<comment type="cofactor">
    <cofactor evidence="6">
        <name>Mg(2+)</name>
        <dbReference type="ChEBI" id="CHEBI:18420"/>
    </cofactor>
</comment>
<dbReference type="HAMAP" id="MF_01639">
    <property type="entry name" value="PdxY"/>
    <property type="match status" value="1"/>
</dbReference>
<comment type="subunit">
    <text evidence="6">Homodimer.</text>
</comment>
<evidence type="ECO:0000313" key="9">
    <source>
        <dbReference type="Proteomes" id="UP000245765"/>
    </source>
</evidence>
<dbReference type="PANTHER" id="PTHR10534:SF2">
    <property type="entry name" value="PYRIDOXAL KINASE"/>
    <property type="match status" value="1"/>
</dbReference>
<dbReference type="SUPFAM" id="SSF53613">
    <property type="entry name" value="Ribokinase-like"/>
    <property type="match status" value="1"/>
</dbReference>
<dbReference type="OrthoDB" id="9800808at2"/>
<comment type="similarity">
    <text evidence="6">Belongs to the pyridoxine kinase family. PdxY subfamily.</text>
</comment>
<keyword evidence="3 6" id="KW-0418">Kinase</keyword>
<feature type="domain" description="Pyridoxamine kinase/Phosphomethylpyrimidine kinase" evidence="7">
    <location>
        <begin position="87"/>
        <end position="271"/>
    </location>
</feature>
<dbReference type="EMBL" id="QGNA01000003">
    <property type="protein sequence ID" value="PWS36797.1"/>
    <property type="molecule type" value="Genomic_DNA"/>
</dbReference>